<feature type="domain" description="RUN" evidence="6">
    <location>
        <begin position="78"/>
        <end position="217"/>
    </location>
</feature>
<dbReference type="PROSITE" id="PS50003">
    <property type="entry name" value="PH_DOMAIN"/>
    <property type="match status" value="1"/>
</dbReference>
<dbReference type="Gene3D" id="2.30.29.30">
    <property type="entry name" value="Pleckstrin-homology domain (PH domain)/Phosphotyrosine-binding domain (PTB)"/>
    <property type="match status" value="1"/>
</dbReference>
<dbReference type="InterPro" id="IPR011993">
    <property type="entry name" value="PH-like_dom_sf"/>
</dbReference>
<dbReference type="GO" id="GO:0032418">
    <property type="term" value="P:lysosome localization"/>
    <property type="evidence" value="ECO:0007669"/>
    <property type="project" value="TreeGrafter"/>
</dbReference>
<dbReference type="Proteomes" id="UP000054653">
    <property type="component" value="Unassembled WGS sequence"/>
</dbReference>
<dbReference type="SUPFAM" id="SSF140741">
    <property type="entry name" value="RUN domain-like"/>
    <property type="match status" value="1"/>
</dbReference>
<dbReference type="InterPro" id="IPR047327">
    <property type="entry name" value="RUN_PLEKHM2"/>
</dbReference>
<dbReference type="GO" id="GO:0005765">
    <property type="term" value="C:lysosomal membrane"/>
    <property type="evidence" value="ECO:0007669"/>
    <property type="project" value="UniProtKB-SubCell"/>
</dbReference>
<dbReference type="CDD" id="cd17680">
    <property type="entry name" value="RUN_PLEKHM2"/>
    <property type="match status" value="1"/>
</dbReference>
<keyword evidence="8" id="KW-1185">Reference proteome</keyword>
<dbReference type="OMA" id="WKFNTSC"/>
<evidence type="ECO:0000259" key="5">
    <source>
        <dbReference type="PROSITE" id="PS50003"/>
    </source>
</evidence>
<dbReference type="InterPro" id="IPR001849">
    <property type="entry name" value="PH_domain"/>
</dbReference>
<dbReference type="InterPro" id="IPR053015">
    <property type="entry name" value="PH_domain-containing_M2"/>
</dbReference>
<feature type="domain" description="PH" evidence="5">
    <location>
        <begin position="713"/>
        <end position="818"/>
    </location>
</feature>
<dbReference type="Pfam" id="PF23142">
    <property type="entry name" value="PH_PLEKHM2"/>
    <property type="match status" value="1"/>
</dbReference>
<dbReference type="InterPro" id="IPR037213">
    <property type="entry name" value="Run_dom_sf"/>
</dbReference>
<evidence type="ECO:0000259" key="6">
    <source>
        <dbReference type="PROSITE" id="PS50826"/>
    </source>
</evidence>
<comment type="subcellular location">
    <subcellularLocation>
        <location evidence="1">Cytoplasm</location>
    </subcellularLocation>
    <subcellularLocation>
        <location evidence="2">Lysosome membrane</location>
    </subcellularLocation>
</comment>
<evidence type="ECO:0000313" key="8">
    <source>
        <dbReference type="Proteomes" id="UP000054653"/>
    </source>
</evidence>
<keyword evidence="4" id="KW-0458">Lysosome</keyword>
<evidence type="ECO:0000256" key="2">
    <source>
        <dbReference type="ARBA" id="ARBA00004656"/>
    </source>
</evidence>
<accession>A0A0V1D488</accession>
<dbReference type="InterPro" id="IPR004012">
    <property type="entry name" value="Run_dom"/>
</dbReference>
<dbReference type="InterPro" id="IPR057288">
    <property type="entry name" value="PH_PLEKHM2"/>
</dbReference>
<dbReference type="Pfam" id="PF00169">
    <property type="entry name" value="PH"/>
    <property type="match status" value="1"/>
</dbReference>
<dbReference type="PANTHER" id="PTHR46556">
    <property type="entry name" value="PLECKSTRIN HOMOLOGY DOMAIN-CONTAINING FAMILY M MEMBER 2"/>
    <property type="match status" value="1"/>
</dbReference>
<evidence type="ECO:0000256" key="1">
    <source>
        <dbReference type="ARBA" id="ARBA00004496"/>
    </source>
</evidence>
<reference evidence="7 8" key="1">
    <citation type="submission" date="2015-01" db="EMBL/GenBank/DDBJ databases">
        <title>Evolution of Trichinella species and genotypes.</title>
        <authorList>
            <person name="Korhonen P.K."/>
            <person name="Edoardo P."/>
            <person name="Giuseppe L.R."/>
            <person name="Gasser R.B."/>
        </authorList>
    </citation>
    <scope>NUCLEOTIDE SEQUENCE [LARGE SCALE GENOMIC DNA]</scope>
    <source>
        <strain evidence="7">ISS120</strain>
    </source>
</reference>
<dbReference type="GO" id="GO:0019894">
    <property type="term" value="F:kinesin binding"/>
    <property type="evidence" value="ECO:0007669"/>
    <property type="project" value="TreeGrafter"/>
</dbReference>
<dbReference type="GO" id="GO:0032880">
    <property type="term" value="P:regulation of protein localization"/>
    <property type="evidence" value="ECO:0007669"/>
    <property type="project" value="TreeGrafter"/>
</dbReference>
<dbReference type="GO" id="GO:0010008">
    <property type="term" value="C:endosome membrane"/>
    <property type="evidence" value="ECO:0007669"/>
    <property type="project" value="TreeGrafter"/>
</dbReference>
<evidence type="ECO:0000313" key="7">
    <source>
        <dbReference type="EMBL" id="KRY56182.1"/>
    </source>
</evidence>
<dbReference type="GO" id="GO:0007030">
    <property type="term" value="P:Golgi organization"/>
    <property type="evidence" value="ECO:0007669"/>
    <property type="project" value="TreeGrafter"/>
</dbReference>
<name>A0A0V1D488_TRIBR</name>
<protein>
    <submittedName>
        <fullName evidence="7">Pleckstrin homology domain-containing family M member 2</fullName>
    </submittedName>
</protein>
<dbReference type="PROSITE" id="PS50826">
    <property type="entry name" value="RUN"/>
    <property type="match status" value="1"/>
</dbReference>
<dbReference type="AlphaFoldDB" id="A0A0V1D488"/>
<dbReference type="OrthoDB" id="9983817at2759"/>
<keyword evidence="3" id="KW-0963">Cytoplasm</keyword>
<evidence type="ECO:0000256" key="4">
    <source>
        <dbReference type="ARBA" id="ARBA00023228"/>
    </source>
</evidence>
<dbReference type="SMART" id="SM00233">
    <property type="entry name" value="PH"/>
    <property type="match status" value="1"/>
</dbReference>
<gene>
    <name evidence="7" type="primary">PLEKHM2</name>
    <name evidence="7" type="ORF">T03_8643</name>
</gene>
<proteinExistence type="predicted"/>
<dbReference type="STRING" id="45882.A0A0V1D488"/>
<evidence type="ECO:0000256" key="3">
    <source>
        <dbReference type="ARBA" id="ARBA00022490"/>
    </source>
</evidence>
<sequence length="945" mass="108383">MRHVLNGTNNLVFYFFTMFVHLPVKIDIHSLIFDSNDAQLLTEEYSCSEKLQKFIFDSVNEVHKSAACSSSCENHRLSFHNVHVLELIRGLNLFLSTGLRNPDETYWPFVRQFIPRYQLIGLSKIKCRTDREFQWKFNTSCFKIKYKTFTIVRLWLCSSLADGSLIWQLKSFSSSRKWRQLFYCKGAPILDDLVLDRMFNEMQKLEGILFDEASEMGSWDSNKESESGNLCIRGRKIDSSNEANNISKRNSFRPVALQKESLSQEITVKDAQWSSEDATVNSFEICEDALLYILENGCSSTQDEVSTELRRTKVKISAPVIEEESQEENHLRSGEDQFPFCPSPLSISSFQEKMNIADESVRSKRLEDADETEHGSSYRWNSTENAENVDVIDDEMAIQMAFDYLESQCKSETSLDDDDDDCTATEIASPLVKENSGQHSPIAELENNSTPRRSDFERQIWDHLESVSDVLTTYSDSFSRSSCEKNEGGDEQNRTNLLNHTGEAVANVKMANLQDGEVMLESGEIVELAVHIFTESDEQFYKMFRVYFDHNKGTSAVRYLVLSNRAVYLVSRVSDTETQQRFLAEFGAPLSNIDYISVGLNSQLFSFYFRERKEPFIICTCSHQVTRQTLFIYLFYENFYFLKTIISALEVTIRRQKSSQDVSPSIVIDANSQKVTLTKWMTNELSSTPLSIHHYSLIYWCPKVDNASSIVSTLGRSGYLYVREMAKLRVWQKPAEWVQDYFLLRGQKLYRFEDSSCKVGKRVYNLKEDVSGCREVELDDYEFAFEMLLSVDSGTIQIACATKHEAMQWMNAILHCISEGETVGSNEHDLVACCALITDNYLFFGQESSTVNFVRTLCIVSFDEIRCLYKCSKSACILMASFTIFRFDIVEEEAESVTQMLLSFAVESEMDDFLSQLQAQIPSLNLSPTVQSCVKCEAAAKRWKI</sequence>
<dbReference type="SUPFAM" id="SSF50729">
    <property type="entry name" value="PH domain-like"/>
    <property type="match status" value="1"/>
</dbReference>
<dbReference type="EMBL" id="JYDI01000046">
    <property type="protein sequence ID" value="KRY56182.1"/>
    <property type="molecule type" value="Genomic_DNA"/>
</dbReference>
<comment type="caution">
    <text evidence="7">The sequence shown here is derived from an EMBL/GenBank/DDBJ whole genome shotgun (WGS) entry which is preliminary data.</text>
</comment>
<dbReference type="PANTHER" id="PTHR46556:SF1">
    <property type="entry name" value="PLECKSTRIN HOMOLOGY DOMAIN-CONTAINING FAMILY M MEMBER 2"/>
    <property type="match status" value="1"/>
</dbReference>
<organism evidence="7 8">
    <name type="scientific">Trichinella britovi</name>
    <name type="common">Parasitic roundworm</name>
    <dbReference type="NCBI Taxonomy" id="45882"/>
    <lineage>
        <taxon>Eukaryota</taxon>
        <taxon>Metazoa</taxon>
        <taxon>Ecdysozoa</taxon>
        <taxon>Nematoda</taxon>
        <taxon>Enoplea</taxon>
        <taxon>Dorylaimia</taxon>
        <taxon>Trichinellida</taxon>
        <taxon>Trichinellidae</taxon>
        <taxon>Trichinella</taxon>
    </lineage>
</organism>